<evidence type="ECO:0000313" key="1">
    <source>
        <dbReference type="EMBL" id="MCD8742184.1"/>
    </source>
</evidence>
<keyword evidence="2" id="KW-1185">Reference proteome</keyword>
<organism evidence="1 2">
    <name type="scientific">Mucilaginibacter roseus</name>
    <dbReference type="NCBI Taxonomy" id="1528868"/>
    <lineage>
        <taxon>Bacteria</taxon>
        <taxon>Pseudomonadati</taxon>
        <taxon>Bacteroidota</taxon>
        <taxon>Sphingobacteriia</taxon>
        <taxon>Sphingobacteriales</taxon>
        <taxon>Sphingobacteriaceae</taxon>
        <taxon>Mucilaginibacter</taxon>
    </lineage>
</organism>
<dbReference type="EMBL" id="JAJPWV010000005">
    <property type="protein sequence ID" value="MCD8742184.1"/>
    <property type="molecule type" value="Genomic_DNA"/>
</dbReference>
<dbReference type="Proteomes" id="UP001199919">
    <property type="component" value="Unassembled WGS sequence"/>
</dbReference>
<dbReference type="RefSeq" id="WP_232178743.1">
    <property type="nucleotide sequence ID" value="NZ_JAJPWV010000005.1"/>
</dbReference>
<name>A0ABS8U893_9SPHI</name>
<evidence type="ECO:0008006" key="3">
    <source>
        <dbReference type="Google" id="ProtNLM"/>
    </source>
</evidence>
<accession>A0ABS8U893</accession>
<protein>
    <recommendedName>
        <fullName evidence="3">SMI1/KNR4 family protein</fullName>
    </recommendedName>
</protein>
<gene>
    <name evidence="1" type="ORF">LT679_16350</name>
</gene>
<comment type="caution">
    <text evidence="1">The sequence shown here is derived from an EMBL/GenBank/DDBJ whole genome shotgun (WGS) entry which is preliminary data.</text>
</comment>
<reference evidence="1 2" key="1">
    <citation type="submission" date="2021-12" db="EMBL/GenBank/DDBJ databases">
        <title>Mucilaginibacter roseus genome.</title>
        <authorList>
            <person name="Ferreira J.R."/>
            <person name="Newman J.D."/>
        </authorList>
    </citation>
    <scope>NUCLEOTIDE SEQUENCE [LARGE SCALE GENOMIC DNA]</scope>
    <source>
        <strain evidence="1 2">LMG 28454</strain>
    </source>
</reference>
<sequence length="92" mass="10335">MIDEDALDYQESLTPQEAFHIEVDLYDSGDYVNILVIPCDDTFIVVAGDEHLCTMTKTCDEPECWEQQDGALDEEAAEKIGRGISDYIDSIN</sequence>
<proteinExistence type="predicted"/>
<evidence type="ECO:0000313" key="2">
    <source>
        <dbReference type="Proteomes" id="UP001199919"/>
    </source>
</evidence>